<feature type="compositionally biased region" description="Polar residues" evidence="1">
    <location>
        <begin position="31"/>
        <end position="47"/>
    </location>
</feature>
<name>A0A1B7P4I8_9EURO</name>
<feature type="region of interest" description="Disordered" evidence="1">
    <location>
        <begin position="1"/>
        <end position="62"/>
    </location>
</feature>
<evidence type="ECO:0000313" key="3">
    <source>
        <dbReference type="Proteomes" id="UP000091918"/>
    </source>
</evidence>
<dbReference type="Proteomes" id="UP000091918">
    <property type="component" value="Unassembled WGS sequence"/>
</dbReference>
<comment type="caution">
    <text evidence="2">The sequence shown here is derived from an EMBL/GenBank/DDBJ whole genome shotgun (WGS) entry which is preliminary data.</text>
</comment>
<accession>A0A1B7P4I8</accession>
<reference evidence="2 3" key="1">
    <citation type="submission" date="2015-07" db="EMBL/GenBank/DDBJ databases">
        <title>Emmonsia species relationships and genome sequence.</title>
        <authorList>
            <person name="Cuomo C.A."/>
            <person name="Schwartz I.S."/>
            <person name="Kenyon C."/>
            <person name="de Hoog G.S."/>
            <person name="Govender N.P."/>
            <person name="Botha A."/>
            <person name="Moreno L."/>
            <person name="de Vries M."/>
            <person name="Munoz J.F."/>
            <person name="Stielow J.B."/>
        </authorList>
    </citation>
    <scope>NUCLEOTIDE SEQUENCE [LARGE SCALE GENOMIC DNA]</scope>
    <source>
        <strain evidence="2 3">CBS 136260</strain>
    </source>
</reference>
<keyword evidence="3" id="KW-1185">Reference proteome</keyword>
<dbReference type="AlphaFoldDB" id="A0A1B7P4I8"/>
<evidence type="ECO:0000256" key="1">
    <source>
        <dbReference type="SAM" id="MobiDB-lite"/>
    </source>
</evidence>
<proteinExistence type="predicted"/>
<gene>
    <name evidence="2" type="ORF">ACJ72_01686</name>
</gene>
<feature type="compositionally biased region" description="Basic and acidic residues" evidence="1">
    <location>
        <begin position="49"/>
        <end position="62"/>
    </location>
</feature>
<sequence>MTAGGHYVPDLSVIAKNKRGWMKSESGGGSNRSSTLHNTPNRPSTSRKLLKDIHRQEVPVAP</sequence>
<dbReference type="EMBL" id="LGUA01000120">
    <property type="protein sequence ID" value="OAX83945.1"/>
    <property type="molecule type" value="Genomic_DNA"/>
</dbReference>
<protein>
    <submittedName>
        <fullName evidence="2">Uncharacterized protein</fullName>
    </submittedName>
</protein>
<evidence type="ECO:0000313" key="2">
    <source>
        <dbReference type="EMBL" id="OAX83945.1"/>
    </source>
</evidence>
<organism evidence="2 3">
    <name type="scientific">Emergomyces africanus</name>
    <dbReference type="NCBI Taxonomy" id="1955775"/>
    <lineage>
        <taxon>Eukaryota</taxon>
        <taxon>Fungi</taxon>
        <taxon>Dikarya</taxon>
        <taxon>Ascomycota</taxon>
        <taxon>Pezizomycotina</taxon>
        <taxon>Eurotiomycetes</taxon>
        <taxon>Eurotiomycetidae</taxon>
        <taxon>Onygenales</taxon>
        <taxon>Ajellomycetaceae</taxon>
        <taxon>Emergomyces</taxon>
    </lineage>
</organism>